<keyword evidence="1" id="KW-0812">Transmembrane</keyword>
<proteinExistence type="predicted"/>
<organism evidence="2 3">
    <name type="scientific">Marinobacter confluentis</name>
    <dbReference type="NCBI Taxonomy" id="1697557"/>
    <lineage>
        <taxon>Bacteria</taxon>
        <taxon>Pseudomonadati</taxon>
        <taxon>Pseudomonadota</taxon>
        <taxon>Gammaproteobacteria</taxon>
        <taxon>Pseudomonadales</taxon>
        <taxon>Marinobacteraceae</taxon>
        <taxon>Marinobacter</taxon>
    </lineage>
</organism>
<accession>A0A4Z1BY62</accession>
<keyword evidence="3" id="KW-1185">Reference proteome</keyword>
<dbReference type="AlphaFoldDB" id="A0A4Z1BY62"/>
<feature type="transmembrane region" description="Helical" evidence="1">
    <location>
        <begin position="297"/>
        <end position="324"/>
    </location>
</feature>
<reference evidence="2 3" key="1">
    <citation type="submission" date="2019-04" db="EMBL/GenBank/DDBJ databases">
        <authorList>
            <person name="Park S."/>
            <person name="Yoon J.-H."/>
        </authorList>
    </citation>
    <scope>NUCLEOTIDE SEQUENCE [LARGE SCALE GENOMIC DNA]</scope>
    <source>
        <strain evidence="2 3">HJM-18</strain>
    </source>
</reference>
<dbReference type="RefSeq" id="WP_135803769.1">
    <property type="nucleotide sequence ID" value="NZ_VMHO01000003.1"/>
</dbReference>
<name>A0A4Z1BY62_9GAMM</name>
<evidence type="ECO:0000313" key="2">
    <source>
        <dbReference type="EMBL" id="TGN39460.1"/>
    </source>
</evidence>
<feature type="transmembrane region" description="Helical" evidence="1">
    <location>
        <begin position="265"/>
        <end position="291"/>
    </location>
</feature>
<sequence>MIDVPPGTIWKRQRVLSPILFFTICDSASAGSASFYPADRIHAHSDGTGILVLFMALFAVASVAAVGRFYLNRFRRKRTLDSALTTERHIRQLTPYECLQVSDFFEREKRSRHLEGYDNKSGKVGKDVFRVSGPARSHSVSTSRGVIGCYQSIAGIEMLVPTSAIPFLQDNHNSAEFVMVGDLPLLISLNGNFQIAAQAKEDGETSIEVNRIGDTSVRERLFPKDVQADCAPSNDGGFLKSIRSHQLLASNETVSGSDVQFIFSIYWSLLLLSCFLGPVLLILMTGLFGYLLEGLDLALIMVLFVWPFIEMFLWTLPAVLLVWITMRLVLPDSHLMVFDRKKQQVLFYCKTGDALWVEWDDLYAMVETTDWMTSYGWPMQETFLELASANRDSSVRRSVRFAYSSEEKAFGAWRSIQAFMNEGLDNLPFHDPGSKTERLNRDMDQPPHQTLLSWLWKCLVYWFFGGPVAPRLGSWVDNQRQESVWTRISDLEN</sequence>
<dbReference type="EMBL" id="SRPF01000003">
    <property type="protein sequence ID" value="TGN39460.1"/>
    <property type="molecule type" value="Genomic_DNA"/>
</dbReference>
<dbReference type="Proteomes" id="UP000298325">
    <property type="component" value="Unassembled WGS sequence"/>
</dbReference>
<feature type="transmembrane region" description="Helical" evidence="1">
    <location>
        <begin position="49"/>
        <end position="71"/>
    </location>
</feature>
<keyword evidence="1" id="KW-1133">Transmembrane helix</keyword>
<keyword evidence="1" id="KW-0472">Membrane</keyword>
<evidence type="ECO:0000256" key="1">
    <source>
        <dbReference type="SAM" id="Phobius"/>
    </source>
</evidence>
<protein>
    <submittedName>
        <fullName evidence="2">Uncharacterized protein</fullName>
    </submittedName>
</protein>
<dbReference type="OrthoDB" id="9988444at2"/>
<evidence type="ECO:0000313" key="3">
    <source>
        <dbReference type="Proteomes" id="UP000298325"/>
    </source>
</evidence>
<gene>
    <name evidence="2" type="ORF">E5Q11_12610</name>
</gene>
<comment type="caution">
    <text evidence="2">The sequence shown here is derived from an EMBL/GenBank/DDBJ whole genome shotgun (WGS) entry which is preliminary data.</text>
</comment>